<proteinExistence type="predicted"/>
<gene>
    <name evidence="2" type="ORF">N0V93_008733</name>
</gene>
<dbReference type="PANTHER" id="PTHR38846">
    <property type="entry name" value="C3H1-TYPE DOMAIN-CONTAINING PROTEIN"/>
    <property type="match status" value="1"/>
</dbReference>
<evidence type="ECO:0000313" key="2">
    <source>
        <dbReference type="EMBL" id="KAJ4388128.1"/>
    </source>
</evidence>
<protein>
    <submittedName>
        <fullName evidence="2">Uncharacterized protein</fullName>
    </submittedName>
</protein>
<reference evidence="2" key="1">
    <citation type="submission" date="2022-10" db="EMBL/GenBank/DDBJ databases">
        <title>Tapping the CABI collections for fungal endophytes: first genome assemblies for Collariella, Neodidymelliopsis, Ascochyta clinopodiicola, Didymella pomorum, Didymosphaeria variabile, Neocosmospora piperis and Neocucurbitaria cava.</title>
        <authorList>
            <person name="Hill R."/>
        </authorList>
    </citation>
    <scope>NUCLEOTIDE SEQUENCE</scope>
    <source>
        <strain evidence="2">IMI 355082</strain>
    </source>
</reference>
<accession>A0A9W9CV23</accession>
<name>A0A9W9CV23_9PEZI</name>
<dbReference type="EMBL" id="JAPEVB010000005">
    <property type="protein sequence ID" value="KAJ4388128.1"/>
    <property type="molecule type" value="Genomic_DNA"/>
</dbReference>
<dbReference type="OrthoDB" id="6105938at2759"/>
<evidence type="ECO:0000256" key="1">
    <source>
        <dbReference type="SAM" id="MobiDB-lite"/>
    </source>
</evidence>
<dbReference type="Proteomes" id="UP001140453">
    <property type="component" value="Unassembled WGS sequence"/>
</dbReference>
<sequence>MGDYNADLHADMVENTTSRSGTSVLQPVPIASPSGAIHAEGPTTVASSQGFRSTWRPYAELSQEVKLQLTQDIQRSNSFEVKPSHVKQEYEKQRTRAMHDALQTRFFKGSTSILTGYQALCRAVRIEPPDTIKKCRRNLRGTLVNIVDLLEALDFDEPVKVWPREDWDAFAAYTREPENCFDLKEAKKSEYLKCFLQKLARKGPRRVGNPRPLRMSVKARVLNSALSSPPHNAEVKEEAPFEGLGRLSPLASECVYDQDDDPSPATVRSRKRGFRDVENGILGEEFGKKRSRLVSVRQSITTGTYFRASEEPSFEDFDDTIPSGQGDESA</sequence>
<keyword evidence="3" id="KW-1185">Reference proteome</keyword>
<dbReference type="PANTHER" id="PTHR38846:SF1">
    <property type="entry name" value="C3H1-TYPE DOMAIN-CONTAINING PROTEIN"/>
    <property type="match status" value="1"/>
</dbReference>
<organism evidence="2 3">
    <name type="scientific">Gnomoniopsis smithogilvyi</name>
    <dbReference type="NCBI Taxonomy" id="1191159"/>
    <lineage>
        <taxon>Eukaryota</taxon>
        <taxon>Fungi</taxon>
        <taxon>Dikarya</taxon>
        <taxon>Ascomycota</taxon>
        <taxon>Pezizomycotina</taxon>
        <taxon>Sordariomycetes</taxon>
        <taxon>Sordariomycetidae</taxon>
        <taxon>Diaporthales</taxon>
        <taxon>Gnomoniaceae</taxon>
        <taxon>Gnomoniopsis</taxon>
    </lineage>
</organism>
<feature type="region of interest" description="Disordered" evidence="1">
    <location>
        <begin position="17"/>
        <end position="48"/>
    </location>
</feature>
<comment type="caution">
    <text evidence="2">The sequence shown here is derived from an EMBL/GenBank/DDBJ whole genome shotgun (WGS) entry which is preliminary data.</text>
</comment>
<evidence type="ECO:0000313" key="3">
    <source>
        <dbReference type="Proteomes" id="UP001140453"/>
    </source>
</evidence>
<dbReference type="AlphaFoldDB" id="A0A9W9CV23"/>
<feature type="region of interest" description="Disordered" evidence="1">
    <location>
        <begin position="307"/>
        <end position="330"/>
    </location>
</feature>